<feature type="non-terminal residue" evidence="6">
    <location>
        <position position="119"/>
    </location>
</feature>
<dbReference type="Gene3D" id="1.20.1250.20">
    <property type="entry name" value="MFS general substrate transporter like domains"/>
    <property type="match status" value="1"/>
</dbReference>
<dbReference type="Proteomes" id="UP000297245">
    <property type="component" value="Unassembled WGS sequence"/>
</dbReference>
<evidence type="ECO:0000256" key="1">
    <source>
        <dbReference type="ARBA" id="ARBA00004141"/>
    </source>
</evidence>
<keyword evidence="3 5" id="KW-1133">Transmembrane helix</keyword>
<proteinExistence type="predicted"/>
<sequence>LLILGTLLMGFFLYLVGGLQARFGHWSVAVVEDHDSASEGIIVYLFVCSFVVIMDPVSWTYPDEIVSFPSFLYIYLRGRALSLATASNWIFNLALAWAVPPSFGHIAWKTYFIFWFFMF</sequence>
<dbReference type="GO" id="GO:0005351">
    <property type="term" value="F:carbohydrate:proton symporter activity"/>
    <property type="evidence" value="ECO:0007669"/>
    <property type="project" value="TreeGrafter"/>
</dbReference>
<protein>
    <submittedName>
        <fullName evidence="6">Uncharacterized protein</fullName>
    </submittedName>
</protein>
<dbReference type="InterPro" id="IPR036259">
    <property type="entry name" value="MFS_trans_sf"/>
</dbReference>
<dbReference type="InterPro" id="IPR005828">
    <property type="entry name" value="MFS_sugar_transport-like"/>
</dbReference>
<dbReference type="GO" id="GO:0016020">
    <property type="term" value="C:membrane"/>
    <property type="evidence" value="ECO:0007669"/>
    <property type="project" value="UniProtKB-SubCell"/>
</dbReference>
<keyword evidence="4 5" id="KW-0472">Membrane</keyword>
<organism evidence="6 7">
    <name type="scientific">Dendrothele bispora (strain CBS 962.96)</name>
    <dbReference type="NCBI Taxonomy" id="1314807"/>
    <lineage>
        <taxon>Eukaryota</taxon>
        <taxon>Fungi</taxon>
        <taxon>Dikarya</taxon>
        <taxon>Basidiomycota</taxon>
        <taxon>Agaricomycotina</taxon>
        <taxon>Agaricomycetes</taxon>
        <taxon>Agaricomycetidae</taxon>
        <taxon>Agaricales</taxon>
        <taxon>Agaricales incertae sedis</taxon>
        <taxon>Dendrothele</taxon>
    </lineage>
</organism>
<evidence type="ECO:0000313" key="6">
    <source>
        <dbReference type="EMBL" id="THU79274.1"/>
    </source>
</evidence>
<accession>A0A4S8KTT3</accession>
<feature type="non-terminal residue" evidence="6">
    <location>
        <position position="1"/>
    </location>
</feature>
<reference evidence="6 7" key="1">
    <citation type="journal article" date="2019" name="Nat. Ecol. Evol.">
        <title>Megaphylogeny resolves global patterns of mushroom evolution.</title>
        <authorList>
            <person name="Varga T."/>
            <person name="Krizsan K."/>
            <person name="Foldi C."/>
            <person name="Dima B."/>
            <person name="Sanchez-Garcia M."/>
            <person name="Sanchez-Ramirez S."/>
            <person name="Szollosi G.J."/>
            <person name="Szarkandi J.G."/>
            <person name="Papp V."/>
            <person name="Albert L."/>
            <person name="Andreopoulos W."/>
            <person name="Angelini C."/>
            <person name="Antonin V."/>
            <person name="Barry K.W."/>
            <person name="Bougher N.L."/>
            <person name="Buchanan P."/>
            <person name="Buyck B."/>
            <person name="Bense V."/>
            <person name="Catcheside P."/>
            <person name="Chovatia M."/>
            <person name="Cooper J."/>
            <person name="Damon W."/>
            <person name="Desjardin D."/>
            <person name="Finy P."/>
            <person name="Geml J."/>
            <person name="Haridas S."/>
            <person name="Hughes K."/>
            <person name="Justo A."/>
            <person name="Karasinski D."/>
            <person name="Kautmanova I."/>
            <person name="Kiss B."/>
            <person name="Kocsube S."/>
            <person name="Kotiranta H."/>
            <person name="LaButti K.M."/>
            <person name="Lechner B.E."/>
            <person name="Liimatainen K."/>
            <person name="Lipzen A."/>
            <person name="Lukacs Z."/>
            <person name="Mihaltcheva S."/>
            <person name="Morgado L.N."/>
            <person name="Niskanen T."/>
            <person name="Noordeloos M.E."/>
            <person name="Ohm R.A."/>
            <person name="Ortiz-Santana B."/>
            <person name="Ovrebo C."/>
            <person name="Racz N."/>
            <person name="Riley R."/>
            <person name="Savchenko A."/>
            <person name="Shiryaev A."/>
            <person name="Soop K."/>
            <person name="Spirin V."/>
            <person name="Szebenyi C."/>
            <person name="Tomsovsky M."/>
            <person name="Tulloss R.E."/>
            <person name="Uehling J."/>
            <person name="Grigoriev I.V."/>
            <person name="Vagvolgyi C."/>
            <person name="Papp T."/>
            <person name="Martin F.M."/>
            <person name="Miettinen O."/>
            <person name="Hibbett D.S."/>
            <person name="Nagy L.G."/>
        </authorList>
    </citation>
    <scope>NUCLEOTIDE SEQUENCE [LARGE SCALE GENOMIC DNA]</scope>
    <source>
        <strain evidence="6 7">CBS 962.96</strain>
    </source>
</reference>
<keyword evidence="2 5" id="KW-0812">Transmembrane</keyword>
<evidence type="ECO:0000256" key="3">
    <source>
        <dbReference type="ARBA" id="ARBA00022989"/>
    </source>
</evidence>
<dbReference type="EMBL" id="ML180049">
    <property type="protein sequence ID" value="THU79274.1"/>
    <property type="molecule type" value="Genomic_DNA"/>
</dbReference>
<evidence type="ECO:0000256" key="5">
    <source>
        <dbReference type="SAM" id="Phobius"/>
    </source>
</evidence>
<dbReference type="AlphaFoldDB" id="A0A4S8KTT3"/>
<dbReference type="Pfam" id="PF00083">
    <property type="entry name" value="Sugar_tr"/>
    <property type="match status" value="1"/>
</dbReference>
<evidence type="ECO:0000313" key="7">
    <source>
        <dbReference type="Proteomes" id="UP000297245"/>
    </source>
</evidence>
<evidence type="ECO:0000256" key="2">
    <source>
        <dbReference type="ARBA" id="ARBA00022692"/>
    </source>
</evidence>
<dbReference type="PANTHER" id="PTHR48022:SF7">
    <property type="entry name" value="MAJOR FACILITATOR SUPERFAMILY (MFS) PROFILE DOMAIN-CONTAINING PROTEIN-RELATED"/>
    <property type="match status" value="1"/>
</dbReference>
<feature type="transmembrane region" description="Helical" evidence="5">
    <location>
        <begin position="42"/>
        <end position="59"/>
    </location>
</feature>
<gene>
    <name evidence="6" type="ORF">K435DRAFT_574593</name>
</gene>
<dbReference type="PANTHER" id="PTHR48022">
    <property type="entry name" value="PLASTIDIC GLUCOSE TRANSPORTER 4"/>
    <property type="match status" value="1"/>
</dbReference>
<evidence type="ECO:0000256" key="4">
    <source>
        <dbReference type="ARBA" id="ARBA00023136"/>
    </source>
</evidence>
<name>A0A4S8KTT3_DENBC</name>
<dbReference type="InterPro" id="IPR050360">
    <property type="entry name" value="MFS_Sugar_Transporters"/>
</dbReference>
<comment type="subcellular location">
    <subcellularLocation>
        <location evidence="1">Membrane</location>
        <topology evidence="1">Multi-pass membrane protein</topology>
    </subcellularLocation>
</comment>
<keyword evidence="7" id="KW-1185">Reference proteome</keyword>
<dbReference type="OrthoDB" id="4142200at2759"/>